<dbReference type="KEGG" id="haei:MUN82_03045"/>
<dbReference type="EMBL" id="CP095053">
    <property type="protein sequence ID" value="UOR06080.1"/>
    <property type="molecule type" value="Genomic_DNA"/>
</dbReference>
<keyword evidence="1" id="KW-0175">Coiled coil</keyword>
<proteinExistence type="predicted"/>
<accession>A0A8T9T0Q2</accession>
<dbReference type="Proteomes" id="UP000829925">
    <property type="component" value="Chromosome"/>
</dbReference>
<sequence>MSTINEAEYWKTRKQVREDILSIRNELLDIVARKSVIERRLEQMQNELAVLNSALLNEAYYLRLGYADYALDAPNIYDTPLIVHAVPVPFGSYRDVSLEGEQPVQLFGHERTVEGFQRVAMPETVPELAHHTGRYITDALGKVRYLLDDRVLAALLQLDPEAFRRITRKDAEGQILIQGEFGIVPSYQEVAPGRIYVDEAEYYGALARYYTDMSKLAGLKGREQHTAA</sequence>
<gene>
    <name evidence="2" type="ORF">MUN82_03045</name>
</gene>
<dbReference type="AlphaFoldDB" id="A0A8T9T0Q2"/>
<protein>
    <submittedName>
        <fullName evidence="2">Uncharacterized protein</fullName>
    </submittedName>
</protein>
<name>A0A8T9T0Q2_9BACT</name>
<dbReference type="RefSeq" id="WP_245094888.1">
    <property type="nucleotide sequence ID" value="NZ_CP095053.1"/>
</dbReference>
<evidence type="ECO:0000313" key="3">
    <source>
        <dbReference type="Proteomes" id="UP000829925"/>
    </source>
</evidence>
<reference evidence="2 3" key="1">
    <citation type="submission" date="2022-04" db="EMBL/GenBank/DDBJ databases">
        <title>Hymenobacter sp. isolated from the air.</title>
        <authorList>
            <person name="Won M."/>
            <person name="Lee C.-M."/>
            <person name="Woen H.-Y."/>
            <person name="Kwon S.-W."/>
        </authorList>
    </citation>
    <scope>NUCLEOTIDE SEQUENCE [LARGE SCALE GENOMIC DNA]</scope>
    <source>
        <strain evidence="3">5413 J-13</strain>
    </source>
</reference>
<organism evidence="2 3">
    <name type="scientific">Hymenobacter aerilatus</name>
    <dbReference type="NCBI Taxonomy" id="2932251"/>
    <lineage>
        <taxon>Bacteria</taxon>
        <taxon>Pseudomonadati</taxon>
        <taxon>Bacteroidota</taxon>
        <taxon>Cytophagia</taxon>
        <taxon>Cytophagales</taxon>
        <taxon>Hymenobacteraceae</taxon>
        <taxon>Hymenobacter</taxon>
    </lineage>
</organism>
<keyword evidence="3" id="KW-1185">Reference proteome</keyword>
<evidence type="ECO:0000256" key="1">
    <source>
        <dbReference type="SAM" id="Coils"/>
    </source>
</evidence>
<evidence type="ECO:0000313" key="2">
    <source>
        <dbReference type="EMBL" id="UOR06080.1"/>
    </source>
</evidence>
<feature type="coiled-coil region" evidence="1">
    <location>
        <begin position="27"/>
        <end position="54"/>
    </location>
</feature>